<comment type="caution">
    <text evidence="1">The sequence shown here is derived from an EMBL/GenBank/DDBJ whole genome shotgun (WGS) entry which is preliminary data.</text>
</comment>
<proteinExistence type="predicted"/>
<evidence type="ECO:0000313" key="1">
    <source>
        <dbReference type="EMBL" id="KAJ1127138.1"/>
    </source>
</evidence>
<gene>
    <name evidence="1" type="ORF">NDU88_005541</name>
</gene>
<dbReference type="Proteomes" id="UP001066276">
    <property type="component" value="Chromosome 7"/>
</dbReference>
<organism evidence="1 2">
    <name type="scientific">Pleurodeles waltl</name>
    <name type="common">Iberian ribbed newt</name>
    <dbReference type="NCBI Taxonomy" id="8319"/>
    <lineage>
        <taxon>Eukaryota</taxon>
        <taxon>Metazoa</taxon>
        <taxon>Chordata</taxon>
        <taxon>Craniata</taxon>
        <taxon>Vertebrata</taxon>
        <taxon>Euteleostomi</taxon>
        <taxon>Amphibia</taxon>
        <taxon>Batrachia</taxon>
        <taxon>Caudata</taxon>
        <taxon>Salamandroidea</taxon>
        <taxon>Salamandridae</taxon>
        <taxon>Pleurodelinae</taxon>
        <taxon>Pleurodeles</taxon>
    </lineage>
</organism>
<keyword evidence="2" id="KW-1185">Reference proteome</keyword>
<dbReference type="AlphaFoldDB" id="A0AAV7PMZ1"/>
<accession>A0AAV7PMZ1</accession>
<reference evidence="1" key="1">
    <citation type="journal article" date="2022" name="bioRxiv">
        <title>Sequencing and chromosome-scale assembly of the giantPleurodeles waltlgenome.</title>
        <authorList>
            <person name="Brown T."/>
            <person name="Elewa A."/>
            <person name="Iarovenko S."/>
            <person name="Subramanian E."/>
            <person name="Araus A.J."/>
            <person name="Petzold A."/>
            <person name="Susuki M."/>
            <person name="Suzuki K.-i.T."/>
            <person name="Hayashi T."/>
            <person name="Toyoda A."/>
            <person name="Oliveira C."/>
            <person name="Osipova E."/>
            <person name="Leigh N.D."/>
            <person name="Simon A."/>
            <person name="Yun M.H."/>
        </authorList>
    </citation>
    <scope>NUCLEOTIDE SEQUENCE</scope>
    <source>
        <strain evidence="1">20211129_DDA</strain>
        <tissue evidence="1">Liver</tissue>
    </source>
</reference>
<evidence type="ECO:0000313" key="2">
    <source>
        <dbReference type="Proteomes" id="UP001066276"/>
    </source>
</evidence>
<name>A0AAV7PMZ1_PLEWA</name>
<dbReference type="EMBL" id="JANPWB010000011">
    <property type="protein sequence ID" value="KAJ1127138.1"/>
    <property type="molecule type" value="Genomic_DNA"/>
</dbReference>
<sequence>MLVATVADEVLFQDSQLRNYLSDSNLSLLGDWFADWRLISPEVVLGDGNDSALDRVYVLRVCAMLRTRYSSLPETLQICRALEVIWSAQSQRKLITKFYGCLKEQLGGLAMSAKFFLHIAVEYHSCTSKRNTTRKEYWLVRK</sequence>
<protein>
    <submittedName>
        <fullName evidence="1">Uncharacterized protein</fullName>
    </submittedName>
</protein>